<evidence type="ECO:0000313" key="5">
    <source>
        <dbReference type="EMBL" id="TXB62317.1"/>
    </source>
</evidence>
<evidence type="ECO:0000256" key="2">
    <source>
        <dbReference type="ARBA" id="ARBA00023125"/>
    </source>
</evidence>
<evidence type="ECO:0000259" key="4">
    <source>
        <dbReference type="PROSITE" id="PS01124"/>
    </source>
</evidence>
<dbReference type="PANTHER" id="PTHR43280">
    <property type="entry name" value="ARAC-FAMILY TRANSCRIPTIONAL REGULATOR"/>
    <property type="match status" value="1"/>
</dbReference>
<evidence type="ECO:0000256" key="3">
    <source>
        <dbReference type="ARBA" id="ARBA00023163"/>
    </source>
</evidence>
<dbReference type="Gene3D" id="3.30.70.100">
    <property type="match status" value="1"/>
</dbReference>
<dbReference type="SMART" id="SM00342">
    <property type="entry name" value="HTH_ARAC"/>
    <property type="match status" value="1"/>
</dbReference>
<reference evidence="5 6" key="1">
    <citation type="submission" date="2019-08" db="EMBL/GenBank/DDBJ databases">
        <title>Genome of Phaeodactylibacter luteus.</title>
        <authorList>
            <person name="Bowman J.P."/>
        </authorList>
    </citation>
    <scope>NUCLEOTIDE SEQUENCE [LARGE SCALE GENOMIC DNA]</scope>
    <source>
        <strain evidence="5 6">KCTC 42180</strain>
    </source>
</reference>
<sequence>MKKLLIKNMVCDRCVTVVRERLEELEISFANIELGKVTFDQSITPDQNAAIQKVLELEGFELLTGADAQAIEQVKQLILAHIYGRQVKPEGINFSDYLAKSIGTNYSNLSKLFSSTEGITIEKFIIHQKVERAKELLTYDQQSLSQIAFDLGYSSAAHLSRQFKSVTGLTPSTFKQMGGRGRKPLDRITK</sequence>
<dbReference type="GO" id="GO:0003700">
    <property type="term" value="F:DNA-binding transcription factor activity"/>
    <property type="evidence" value="ECO:0007669"/>
    <property type="project" value="InterPro"/>
</dbReference>
<accession>A0A5C6RJE3</accession>
<evidence type="ECO:0000256" key="1">
    <source>
        <dbReference type="ARBA" id="ARBA00023015"/>
    </source>
</evidence>
<keyword evidence="6" id="KW-1185">Reference proteome</keyword>
<dbReference type="SUPFAM" id="SSF46689">
    <property type="entry name" value="Homeodomain-like"/>
    <property type="match status" value="1"/>
</dbReference>
<name>A0A5C6RJE3_9BACT</name>
<dbReference type="Pfam" id="PF12833">
    <property type="entry name" value="HTH_18"/>
    <property type="match status" value="1"/>
</dbReference>
<dbReference type="Proteomes" id="UP000321580">
    <property type="component" value="Unassembled WGS sequence"/>
</dbReference>
<dbReference type="InterPro" id="IPR018060">
    <property type="entry name" value="HTH_AraC"/>
</dbReference>
<dbReference type="InterPro" id="IPR009057">
    <property type="entry name" value="Homeodomain-like_sf"/>
</dbReference>
<dbReference type="EMBL" id="VOOR01000032">
    <property type="protein sequence ID" value="TXB62317.1"/>
    <property type="molecule type" value="Genomic_DNA"/>
</dbReference>
<proteinExistence type="predicted"/>
<dbReference type="PANTHER" id="PTHR43280:SF2">
    <property type="entry name" value="HTH-TYPE TRANSCRIPTIONAL REGULATOR EXSA"/>
    <property type="match status" value="1"/>
</dbReference>
<dbReference type="PROSITE" id="PS01124">
    <property type="entry name" value="HTH_ARAC_FAMILY_2"/>
    <property type="match status" value="1"/>
</dbReference>
<dbReference type="Gene3D" id="1.10.10.60">
    <property type="entry name" value="Homeodomain-like"/>
    <property type="match status" value="1"/>
</dbReference>
<evidence type="ECO:0000313" key="6">
    <source>
        <dbReference type="Proteomes" id="UP000321580"/>
    </source>
</evidence>
<dbReference type="OrthoDB" id="952277at2"/>
<keyword evidence="1" id="KW-0805">Transcription regulation</keyword>
<comment type="caution">
    <text evidence="5">The sequence shown here is derived from an EMBL/GenBank/DDBJ whole genome shotgun (WGS) entry which is preliminary data.</text>
</comment>
<keyword evidence="3" id="KW-0804">Transcription</keyword>
<protein>
    <submittedName>
        <fullName evidence="5">Helix-turn-helix transcriptional regulator</fullName>
    </submittedName>
</protein>
<dbReference type="RefSeq" id="WP_147168337.1">
    <property type="nucleotide sequence ID" value="NZ_VOOR01000032.1"/>
</dbReference>
<dbReference type="PROSITE" id="PS00041">
    <property type="entry name" value="HTH_ARAC_FAMILY_1"/>
    <property type="match status" value="1"/>
</dbReference>
<dbReference type="InterPro" id="IPR018062">
    <property type="entry name" value="HTH_AraC-typ_CS"/>
</dbReference>
<keyword evidence="2" id="KW-0238">DNA-binding</keyword>
<dbReference type="GO" id="GO:0043565">
    <property type="term" value="F:sequence-specific DNA binding"/>
    <property type="evidence" value="ECO:0007669"/>
    <property type="project" value="InterPro"/>
</dbReference>
<dbReference type="AlphaFoldDB" id="A0A5C6RJE3"/>
<organism evidence="5 6">
    <name type="scientific">Phaeodactylibacter luteus</name>
    <dbReference type="NCBI Taxonomy" id="1564516"/>
    <lineage>
        <taxon>Bacteria</taxon>
        <taxon>Pseudomonadati</taxon>
        <taxon>Bacteroidota</taxon>
        <taxon>Saprospiria</taxon>
        <taxon>Saprospirales</taxon>
        <taxon>Haliscomenobacteraceae</taxon>
        <taxon>Phaeodactylibacter</taxon>
    </lineage>
</organism>
<feature type="domain" description="HTH araC/xylS-type" evidence="4">
    <location>
        <begin position="72"/>
        <end position="177"/>
    </location>
</feature>
<gene>
    <name evidence="5" type="ORF">FRY97_14825</name>
</gene>